<dbReference type="GO" id="GO:0002128">
    <property type="term" value="P:tRNA nucleoside ribose methylation"/>
    <property type="evidence" value="ECO:0007669"/>
    <property type="project" value="TreeGrafter"/>
</dbReference>
<dbReference type="Pfam" id="PF00588">
    <property type="entry name" value="SpoU_methylase"/>
    <property type="match status" value="1"/>
</dbReference>
<dbReference type="InterPro" id="IPR004384">
    <property type="entry name" value="RNA_MeTrfase_TrmJ/LasT"/>
</dbReference>
<dbReference type="AlphaFoldDB" id="A0A4R1K8G4"/>
<keyword evidence="3 6" id="KW-0808">Transferase</keyword>
<dbReference type="InterPro" id="IPR029028">
    <property type="entry name" value="Alpha/beta_knot_MTases"/>
</dbReference>
<dbReference type="GO" id="GO:0008173">
    <property type="term" value="F:RNA methyltransferase activity"/>
    <property type="evidence" value="ECO:0007669"/>
    <property type="project" value="InterPro"/>
</dbReference>
<sequence length="243" mass="26988">MEGIKVLLSNPEGAVNLGFIARAMANTGFSDLSYSGRLNRLHPTALKYALIASDILENARQTEDFDGLIKGSDRIIGISMRTPQTEARHIHLSELKGCLNDIRSKGLTAGLLFGNEKAGLSNTQLSSCHRYVSLDTSEAFPSMNLAQAVMVVLWEIKDIQPVPHEADIKYAGRALMDALTEKMRTFLTTFGYLNPQNPEKIFEEIRRMTESKNLTEREVQLMLSVMGKCMGEHSAALKKSRNI</sequence>
<dbReference type="Proteomes" id="UP000294614">
    <property type="component" value="Unassembled WGS sequence"/>
</dbReference>
<dbReference type="InterPro" id="IPR029026">
    <property type="entry name" value="tRNA_m1G_MTases_N"/>
</dbReference>
<dbReference type="PANTHER" id="PTHR42786">
    <property type="entry name" value="TRNA/RRNA METHYLTRANSFERASE"/>
    <property type="match status" value="1"/>
</dbReference>
<evidence type="ECO:0000313" key="7">
    <source>
        <dbReference type="Proteomes" id="UP000294614"/>
    </source>
</evidence>
<dbReference type="EMBL" id="SMGG01000004">
    <property type="protein sequence ID" value="TCK60628.1"/>
    <property type="molecule type" value="Genomic_DNA"/>
</dbReference>
<evidence type="ECO:0000256" key="4">
    <source>
        <dbReference type="ARBA" id="ARBA00022691"/>
    </source>
</evidence>
<keyword evidence="2 6" id="KW-0489">Methyltransferase</keyword>
<evidence type="ECO:0000313" key="6">
    <source>
        <dbReference type="EMBL" id="TCK60628.1"/>
    </source>
</evidence>
<name>A0A4R1K8G4_9BACT</name>
<keyword evidence="4" id="KW-0949">S-adenosyl-L-methionine</keyword>
<dbReference type="PANTHER" id="PTHR42786:SF2">
    <property type="entry name" value="TRNA (CYTIDINE_URIDINE-2'-O-)-METHYLTRANSFERASE TRMJ"/>
    <property type="match status" value="1"/>
</dbReference>
<evidence type="ECO:0000256" key="2">
    <source>
        <dbReference type="ARBA" id="ARBA00022603"/>
    </source>
</evidence>
<comment type="caution">
    <text evidence="6">The sequence shown here is derived from an EMBL/GenBank/DDBJ whole genome shotgun (WGS) entry which is preliminary data.</text>
</comment>
<organism evidence="6 7">
    <name type="scientific">Seleniivibrio woodruffii</name>
    <dbReference type="NCBI Taxonomy" id="1078050"/>
    <lineage>
        <taxon>Bacteria</taxon>
        <taxon>Pseudomonadati</taxon>
        <taxon>Deferribacterota</taxon>
        <taxon>Deferribacteres</taxon>
        <taxon>Deferribacterales</taxon>
        <taxon>Geovibrionaceae</taxon>
        <taxon>Seleniivibrio</taxon>
    </lineage>
</organism>
<comment type="similarity">
    <text evidence="1">Belongs to the class IV-like SAM-binding methyltransferase superfamily. RNA methyltransferase TrmH family.</text>
</comment>
<reference evidence="6 7" key="1">
    <citation type="submission" date="2019-03" db="EMBL/GenBank/DDBJ databases">
        <title>Genomic Encyclopedia of Type Strains, Phase IV (KMG-IV): sequencing the most valuable type-strain genomes for metagenomic binning, comparative biology and taxonomic classification.</title>
        <authorList>
            <person name="Goeker M."/>
        </authorList>
    </citation>
    <scope>NUCLEOTIDE SEQUENCE [LARGE SCALE GENOMIC DNA]</scope>
    <source>
        <strain evidence="6 7">DSM 24984</strain>
    </source>
</reference>
<protein>
    <submittedName>
        <fullName evidence="6">tRNA/rRNA methyltransferase</fullName>
    </submittedName>
</protein>
<dbReference type="RefSeq" id="WP_132873469.1">
    <property type="nucleotide sequence ID" value="NZ_JAJUHT010000001.1"/>
</dbReference>
<feature type="domain" description="tRNA/rRNA methyltransferase SpoU type" evidence="5">
    <location>
        <begin position="4"/>
        <end position="154"/>
    </location>
</feature>
<dbReference type="OrthoDB" id="9806346at2"/>
<evidence type="ECO:0000256" key="3">
    <source>
        <dbReference type="ARBA" id="ARBA00022679"/>
    </source>
</evidence>
<proteinExistence type="inferred from homology"/>
<evidence type="ECO:0000259" key="5">
    <source>
        <dbReference type="Pfam" id="PF00588"/>
    </source>
</evidence>
<accession>A0A4R1K8G4</accession>
<dbReference type="GO" id="GO:0005829">
    <property type="term" value="C:cytosol"/>
    <property type="evidence" value="ECO:0007669"/>
    <property type="project" value="TreeGrafter"/>
</dbReference>
<dbReference type="GO" id="GO:0003723">
    <property type="term" value="F:RNA binding"/>
    <property type="evidence" value="ECO:0007669"/>
    <property type="project" value="InterPro"/>
</dbReference>
<dbReference type="SUPFAM" id="SSF75217">
    <property type="entry name" value="alpha/beta knot"/>
    <property type="match status" value="1"/>
</dbReference>
<dbReference type="PIRSF" id="PIRSF004808">
    <property type="entry name" value="LasT"/>
    <property type="match status" value="1"/>
</dbReference>
<dbReference type="Gene3D" id="1.10.8.590">
    <property type="match status" value="1"/>
</dbReference>
<dbReference type="CDD" id="cd18093">
    <property type="entry name" value="SpoU-like_TrmJ"/>
    <property type="match status" value="1"/>
</dbReference>
<dbReference type="Gene3D" id="3.40.1280.10">
    <property type="match status" value="1"/>
</dbReference>
<keyword evidence="7" id="KW-1185">Reference proteome</keyword>
<gene>
    <name evidence="6" type="ORF">C8D98_1506</name>
</gene>
<evidence type="ECO:0000256" key="1">
    <source>
        <dbReference type="ARBA" id="ARBA00007228"/>
    </source>
</evidence>
<dbReference type="InterPro" id="IPR001537">
    <property type="entry name" value="SpoU_MeTrfase"/>
</dbReference>